<feature type="transmembrane region" description="Helical" evidence="2">
    <location>
        <begin position="388"/>
        <end position="408"/>
    </location>
</feature>
<protein>
    <submittedName>
        <fullName evidence="3">Uncharacterized protein</fullName>
    </submittedName>
</protein>
<reference evidence="3 4" key="1">
    <citation type="submission" date="2021-06" db="EMBL/GenBank/DDBJ databases">
        <authorList>
            <person name="Sun Q."/>
            <person name="Li D."/>
        </authorList>
    </citation>
    <scope>NUCLEOTIDE SEQUENCE [LARGE SCALE GENOMIC DNA]</scope>
    <source>
        <strain evidence="3 4">MSJ-40</strain>
    </source>
</reference>
<accession>A0ABS6E0F0</accession>
<gene>
    <name evidence="3" type="ORF">KQI42_00065</name>
</gene>
<evidence type="ECO:0000256" key="2">
    <source>
        <dbReference type="SAM" id="Phobius"/>
    </source>
</evidence>
<evidence type="ECO:0000313" key="3">
    <source>
        <dbReference type="EMBL" id="MBU5436382.1"/>
    </source>
</evidence>
<feature type="transmembrane region" description="Helical" evidence="2">
    <location>
        <begin position="356"/>
        <end position="376"/>
    </location>
</feature>
<keyword evidence="4" id="KW-1185">Reference proteome</keyword>
<evidence type="ECO:0000256" key="1">
    <source>
        <dbReference type="SAM" id="Coils"/>
    </source>
</evidence>
<sequence length="647" mass="72594">MADKKVSIRLIDDLSKNIDSMEIARRKFEILVERYERQAKNVEALAKRYEKVSSKKRAKEIDIKKARNDLISAQEKEIALAEELANTKKALEVKEEKRNGFGANDDFSKRMKNIFGKFINVDNVKKGFQQTIGAAAKLNEQSVSMQAAFGDVDMGKSYFNNLKAYAIETGHDLESLIGITKKFTGITKNANSLMGLTDTASKLSLKTGDLGSAGDLIQEAMEGRYDNLQNVLNLDDSQMEPLKQAIKKGSMDGIIDAFGETLNTAGLTDEIMEAYKNSPITKYEKIMNGFKTKLAETGEGALERLVPILEKVEEWLQSSNAVQFFDNISHGIAWITEKAIELFSFISDNWGIIEPMLFGIVAAVLAWEMATSILAIKQEILNSILLKNPWTWIIMGIVTLIAFVYKLWQTNDEFALAIMRTWYNIMDFLSDVYLFFLKLKNGMVNIVADAKIKIIQDIEDLINKAIKNINSFIEKLNKISIISIDLIESADFAAHAALEVEAERQSKNDSIAAKEIDIAIQKSRRQEKLLDFEKRRASSQEPIIKAINDSTEQQSVFNVKQQDNLAAINNNGVGIKDSIDKSNEELQWMKDFAEQEAINKFTSATLAPQISVQFGDVRETADVDGIVDHIERVLTEQINIAAEGVYS</sequence>
<comment type="caution">
    <text evidence="3">The sequence shown here is derived from an EMBL/GenBank/DDBJ whole genome shotgun (WGS) entry which is preliminary data.</text>
</comment>
<keyword evidence="1" id="KW-0175">Coiled coil</keyword>
<evidence type="ECO:0000313" key="4">
    <source>
        <dbReference type="Proteomes" id="UP000749471"/>
    </source>
</evidence>
<dbReference type="RefSeq" id="WP_216515550.1">
    <property type="nucleotide sequence ID" value="NZ_JAHLPM010000001.1"/>
</dbReference>
<keyword evidence="2" id="KW-1133">Transmembrane helix</keyword>
<feature type="coiled-coil region" evidence="1">
    <location>
        <begin position="18"/>
        <end position="83"/>
    </location>
</feature>
<name>A0ABS6E0F0_9FIRM</name>
<keyword evidence="2" id="KW-0472">Membrane</keyword>
<dbReference type="EMBL" id="JAHLPM010000001">
    <property type="protein sequence ID" value="MBU5436382.1"/>
    <property type="molecule type" value="Genomic_DNA"/>
</dbReference>
<feature type="transmembrane region" description="Helical" evidence="2">
    <location>
        <begin position="414"/>
        <end position="436"/>
    </location>
</feature>
<keyword evidence="2" id="KW-0812">Transmembrane</keyword>
<dbReference type="Proteomes" id="UP000749471">
    <property type="component" value="Unassembled WGS sequence"/>
</dbReference>
<proteinExistence type="predicted"/>
<organism evidence="3 4">
    <name type="scientific">Tissierella simiarum</name>
    <dbReference type="NCBI Taxonomy" id="2841534"/>
    <lineage>
        <taxon>Bacteria</taxon>
        <taxon>Bacillati</taxon>
        <taxon>Bacillota</taxon>
        <taxon>Tissierellia</taxon>
        <taxon>Tissierellales</taxon>
        <taxon>Tissierellaceae</taxon>
        <taxon>Tissierella</taxon>
    </lineage>
</organism>